<protein>
    <submittedName>
        <fullName evidence="2">Uncharacterized protein</fullName>
    </submittedName>
</protein>
<proteinExistence type="predicted"/>
<evidence type="ECO:0000256" key="1">
    <source>
        <dbReference type="SAM" id="MobiDB-lite"/>
    </source>
</evidence>
<reference evidence="2 3" key="3">
    <citation type="journal article" date="2010" name="BMC Genomics">
        <title>Transcriptome sequencing and comparative analysis of cucumber flowers with different sex types.</title>
        <authorList>
            <person name="Guo S."/>
            <person name="Zheng Y."/>
            <person name="Joung J.G."/>
            <person name="Liu S."/>
            <person name="Zhang Z."/>
            <person name="Crasta O.R."/>
            <person name="Sobral B.W."/>
            <person name="Xu Y."/>
            <person name="Huang S."/>
            <person name="Fei Z."/>
        </authorList>
    </citation>
    <scope>NUCLEOTIDE SEQUENCE [LARGE SCALE GENOMIC DNA]</scope>
    <source>
        <strain evidence="3">cv. 9930</strain>
    </source>
</reference>
<feature type="compositionally biased region" description="Basic and acidic residues" evidence="1">
    <location>
        <begin position="91"/>
        <end position="102"/>
    </location>
</feature>
<dbReference type="Proteomes" id="UP000029981">
    <property type="component" value="Chromosome 7"/>
</dbReference>
<dbReference type="EMBL" id="CM002928">
    <property type="protein sequence ID" value="KGN44698.1"/>
    <property type="molecule type" value="Genomic_DNA"/>
</dbReference>
<dbReference type="AlphaFoldDB" id="A0A0A0K5D0"/>
<sequence>MLRNLQTSPHIFFSSSSSSKIHGKLLPNFILHRRAMAFSPFKSIPNSPILLHYASHSPSSPKLRDNTTHAPRRQELTDPFCPNGRASASAFDRDGHDGEADS</sequence>
<keyword evidence="3" id="KW-1185">Reference proteome</keyword>
<feature type="compositionally biased region" description="Basic and acidic residues" evidence="1">
    <location>
        <begin position="62"/>
        <end position="76"/>
    </location>
</feature>
<feature type="region of interest" description="Disordered" evidence="1">
    <location>
        <begin position="55"/>
        <end position="102"/>
    </location>
</feature>
<name>A0A0A0K5D0_CUCSA</name>
<reference evidence="2 3" key="1">
    <citation type="journal article" date="2009" name="Nat. Genet.">
        <title>The genome of the cucumber, Cucumis sativus L.</title>
        <authorList>
            <person name="Huang S."/>
            <person name="Li R."/>
            <person name="Zhang Z."/>
            <person name="Li L."/>
            <person name="Gu X."/>
            <person name="Fan W."/>
            <person name="Lucas W.J."/>
            <person name="Wang X."/>
            <person name="Xie B."/>
            <person name="Ni P."/>
            <person name="Ren Y."/>
            <person name="Zhu H."/>
            <person name="Li J."/>
            <person name="Lin K."/>
            <person name="Jin W."/>
            <person name="Fei Z."/>
            <person name="Li G."/>
            <person name="Staub J."/>
            <person name="Kilian A."/>
            <person name="van der Vossen E.A."/>
            <person name="Wu Y."/>
            <person name="Guo J."/>
            <person name="He J."/>
            <person name="Jia Z."/>
            <person name="Ren Y."/>
            <person name="Tian G."/>
            <person name="Lu Y."/>
            <person name="Ruan J."/>
            <person name="Qian W."/>
            <person name="Wang M."/>
            <person name="Huang Q."/>
            <person name="Li B."/>
            <person name="Xuan Z."/>
            <person name="Cao J."/>
            <person name="Asan"/>
            <person name="Wu Z."/>
            <person name="Zhang J."/>
            <person name="Cai Q."/>
            <person name="Bai Y."/>
            <person name="Zhao B."/>
            <person name="Han Y."/>
            <person name="Li Y."/>
            <person name="Li X."/>
            <person name="Wang S."/>
            <person name="Shi Q."/>
            <person name="Liu S."/>
            <person name="Cho W.K."/>
            <person name="Kim J.Y."/>
            <person name="Xu Y."/>
            <person name="Heller-Uszynska K."/>
            <person name="Miao H."/>
            <person name="Cheng Z."/>
            <person name="Zhang S."/>
            <person name="Wu J."/>
            <person name="Yang Y."/>
            <person name="Kang H."/>
            <person name="Li M."/>
            <person name="Liang H."/>
            <person name="Ren X."/>
            <person name="Shi Z."/>
            <person name="Wen M."/>
            <person name="Jian M."/>
            <person name="Yang H."/>
            <person name="Zhang G."/>
            <person name="Yang Z."/>
            <person name="Chen R."/>
            <person name="Liu S."/>
            <person name="Li J."/>
            <person name="Ma L."/>
            <person name="Liu H."/>
            <person name="Zhou Y."/>
            <person name="Zhao J."/>
            <person name="Fang X."/>
            <person name="Li G."/>
            <person name="Fang L."/>
            <person name="Li Y."/>
            <person name="Liu D."/>
            <person name="Zheng H."/>
            <person name="Zhang Y."/>
            <person name="Qin N."/>
            <person name="Li Z."/>
            <person name="Yang G."/>
            <person name="Yang S."/>
            <person name="Bolund L."/>
            <person name="Kristiansen K."/>
            <person name="Zheng H."/>
            <person name="Li S."/>
            <person name="Zhang X."/>
            <person name="Yang H."/>
            <person name="Wang J."/>
            <person name="Sun R."/>
            <person name="Zhang B."/>
            <person name="Jiang S."/>
            <person name="Wang J."/>
            <person name="Du Y."/>
            <person name="Li S."/>
        </authorList>
    </citation>
    <scope>NUCLEOTIDE SEQUENCE [LARGE SCALE GENOMIC DNA]</scope>
    <source>
        <strain evidence="3">cv. 9930</strain>
    </source>
</reference>
<organism evidence="2 3">
    <name type="scientific">Cucumis sativus</name>
    <name type="common">Cucumber</name>
    <dbReference type="NCBI Taxonomy" id="3659"/>
    <lineage>
        <taxon>Eukaryota</taxon>
        <taxon>Viridiplantae</taxon>
        <taxon>Streptophyta</taxon>
        <taxon>Embryophyta</taxon>
        <taxon>Tracheophyta</taxon>
        <taxon>Spermatophyta</taxon>
        <taxon>Magnoliopsida</taxon>
        <taxon>eudicotyledons</taxon>
        <taxon>Gunneridae</taxon>
        <taxon>Pentapetalae</taxon>
        <taxon>rosids</taxon>
        <taxon>fabids</taxon>
        <taxon>Cucurbitales</taxon>
        <taxon>Cucurbitaceae</taxon>
        <taxon>Benincaseae</taxon>
        <taxon>Cucumis</taxon>
    </lineage>
</organism>
<evidence type="ECO:0000313" key="2">
    <source>
        <dbReference type="EMBL" id="KGN44698.1"/>
    </source>
</evidence>
<dbReference type="Gramene" id="KGN44698">
    <property type="protein sequence ID" value="KGN44698"/>
    <property type="gene ID" value="Csa_7G372920"/>
</dbReference>
<accession>A0A0A0K5D0</accession>
<reference evidence="2 3" key="4">
    <citation type="journal article" date="2011" name="BMC Genomics">
        <title>RNA-Seq improves annotation of protein-coding genes in the cucumber genome.</title>
        <authorList>
            <person name="Li Z."/>
            <person name="Zhang Z."/>
            <person name="Yan P."/>
            <person name="Huang S."/>
            <person name="Fei Z."/>
            <person name="Lin K."/>
        </authorList>
    </citation>
    <scope>NUCLEOTIDE SEQUENCE [LARGE SCALE GENOMIC DNA]</scope>
    <source>
        <strain evidence="3">cv. 9930</strain>
    </source>
</reference>
<reference evidence="2 3" key="2">
    <citation type="journal article" date="2009" name="PLoS ONE">
        <title>An integrated genetic and cytogenetic map of the cucumber genome.</title>
        <authorList>
            <person name="Ren Y."/>
            <person name="Zhang Z."/>
            <person name="Liu J."/>
            <person name="Staub J.E."/>
            <person name="Han Y."/>
            <person name="Cheng Z."/>
            <person name="Li X."/>
            <person name="Lu J."/>
            <person name="Miao H."/>
            <person name="Kang H."/>
            <person name="Xie B."/>
            <person name="Gu X."/>
            <person name="Wang X."/>
            <person name="Du Y."/>
            <person name="Jin W."/>
            <person name="Huang S."/>
        </authorList>
    </citation>
    <scope>NUCLEOTIDE SEQUENCE [LARGE SCALE GENOMIC DNA]</scope>
    <source>
        <strain evidence="3">cv. 9930</strain>
    </source>
</reference>
<gene>
    <name evidence="2" type="ORF">Csa_7G372920</name>
</gene>
<evidence type="ECO:0000313" key="3">
    <source>
        <dbReference type="Proteomes" id="UP000029981"/>
    </source>
</evidence>